<evidence type="ECO:0000259" key="4">
    <source>
        <dbReference type="PROSITE" id="PS51790"/>
    </source>
</evidence>
<organism evidence="5 6">
    <name type="scientific">Candidatus Taylorbacteria bacterium RIFCSPHIGHO2_02_FULL_43_32b</name>
    <dbReference type="NCBI Taxonomy" id="1802306"/>
    <lineage>
        <taxon>Bacteria</taxon>
        <taxon>Candidatus Tayloriibacteriota</taxon>
    </lineage>
</organism>
<dbReference type="InterPro" id="IPR011057">
    <property type="entry name" value="Mss4-like_sf"/>
</dbReference>
<comment type="catalytic activity">
    <reaction evidence="3">
        <text>L-methionyl-[protein] + [thioredoxin]-disulfide + H2O = L-methionyl-(R)-S-oxide-[protein] + [thioredoxin]-dithiol</text>
        <dbReference type="Rhea" id="RHEA:24164"/>
        <dbReference type="Rhea" id="RHEA-COMP:10698"/>
        <dbReference type="Rhea" id="RHEA-COMP:10700"/>
        <dbReference type="Rhea" id="RHEA-COMP:12313"/>
        <dbReference type="Rhea" id="RHEA-COMP:12314"/>
        <dbReference type="ChEBI" id="CHEBI:15377"/>
        <dbReference type="ChEBI" id="CHEBI:16044"/>
        <dbReference type="ChEBI" id="CHEBI:29950"/>
        <dbReference type="ChEBI" id="CHEBI:45764"/>
        <dbReference type="ChEBI" id="CHEBI:50058"/>
        <dbReference type="EC" id="1.8.4.12"/>
    </reaction>
</comment>
<dbReference type="Proteomes" id="UP000177130">
    <property type="component" value="Unassembled WGS sequence"/>
</dbReference>
<dbReference type="GO" id="GO:0006979">
    <property type="term" value="P:response to oxidative stress"/>
    <property type="evidence" value="ECO:0007669"/>
    <property type="project" value="InterPro"/>
</dbReference>
<feature type="domain" description="MsrB" evidence="4">
    <location>
        <begin position="1"/>
        <end position="131"/>
    </location>
</feature>
<dbReference type="SUPFAM" id="SSF51316">
    <property type="entry name" value="Mss4-like"/>
    <property type="match status" value="1"/>
</dbReference>
<comment type="caution">
    <text evidence="5">The sequence shown here is derived from an EMBL/GenBank/DDBJ whole genome shotgun (WGS) entry which is preliminary data.</text>
</comment>
<dbReference type="NCBIfam" id="TIGR00357">
    <property type="entry name" value="peptide-methionine (R)-S-oxide reductase MsrB"/>
    <property type="match status" value="1"/>
</dbReference>
<dbReference type="STRING" id="1802306.A3C72_03840"/>
<dbReference type="InterPro" id="IPR028427">
    <property type="entry name" value="Met_Sox_Rdtase_MsrB"/>
</dbReference>
<keyword evidence="2" id="KW-0560">Oxidoreductase</keyword>
<reference evidence="5 6" key="1">
    <citation type="journal article" date="2016" name="Nat. Commun.">
        <title>Thousands of microbial genomes shed light on interconnected biogeochemical processes in an aquifer system.</title>
        <authorList>
            <person name="Anantharaman K."/>
            <person name="Brown C.T."/>
            <person name="Hug L.A."/>
            <person name="Sharon I."/>
            <person name="Castelle C.J."/>
            <person name="Probst A.J."/>
            <person name="Thomas B.C."/>
            <person name="Singh A."/>
            <person name="Wilkins M.J."/>
            <person name="Karaoz U."/>
            <person name="Brodie E.L."/>
            <person name="Williams K.H."/>
            <person name="Hubbard S.S."/>
            <person name="Banfield J.F."/>
        </authorList>
    </citation>
    <scope>NUCLEOTIDE SEQUENCE [LARGE SCALE GENOMIC DNA]</scope>
</reference>
<dbReference type="GO" id="GO:0030091">
    <property type="term" value="P:protein repair"/>
    <property type="evidence" value="ECO:0007669"/>
    <property type="project" value="InterPro"/>
</dbReference>
<dbReference type="GO" id="GO:0005737">
    <property type="term" value="C:cytoplasm"/>
    <property type="evidence" value="ECO:0007669"/>
    <property type="project" value="TreeGrafter"/>
</dbReference>
<protein>
    <recommendedName>
        <fullName evidence="1">peptide-methionine (R)-S-oxide reductase</fullName>
        <ecNumber evidence="1">1.8.4.12</ecNumber>
    </recommendedName>
</protein>
<dbReference type="PROSITE" id="PS51790">
    <property type="entry name" value="MSRB"/>
    <property type="match status" value="1"/>
</dbReference>
<dbReference type="EMBL" id="MHRK01000048">
    <property type="protein sequence ID" value="OHA22734.1"/>
    <property type="molecule type" value="Genomic_DNA"/>
</dbReference>
<dbReference type="AlphaFoldDB" id="A0A1G2MGA1"/>
<dbReference type="InterPro" id="IPR002579">
    <property type="entry name" value="Met_Sox_Rdtase_MsrB_dom"/>
</dbReference>
<evidence type="ECO:0000313" key="5">
    <source>
        <dbReference type="EMBL" id="OHA22734.1"/>
    </source>
</evidence>
<evidence type="ECO:0000256" key="1">
    <source>
        <dbReference type="ARBA" id="ARBA00012499"/>
    </source>
</evidence>
<dbReference type="PANTHER" id="PTHR10173">
    <property type="entry name" value="METHIONINE SULFOXIDE REDUCTASE"/>
    <property type="match status" value="1"/>
</dbReference>
<proteinExistence type="predicted"/>
<name>A0A1G2MGA1_9BACT</name>
<dbReference type="GO" id="GO:0033743">
    <property type="term" value="F:peptide-methionine (R)-S-oxide reductase activity"/>
    <property type="evidence" value="ECO:0007669"/>
    <property type="project" value="UniProtKB-EC"/>
</dbReference>
<evidence type="ECO:0000313" key="6">
    <source>
        <dbReference type="Proteomes" id="UP000177130"/>
    </source>
</evidence>
<evidence type="ECO:0000256" key="2">
    <source>
        <dbReference type="ARBA" id="ARBA00023002"/>
    </source>
</evidence>
<evidence type="ECO:0000256" key="3">
    <source>
        <dbReference type="ARBA" id="ARBA00048488"/>
    </source>
</evidence>
<dbReference type="Gene3D" id="2.170.150.20">
    <property type="entry name" value="Peptide methionine sulfoxide reductase"/>
    <property type="match status" value="1"/>
</dbReference>
<dbReference type="Pfam" id="PF01641">
    <property type="entry name" value="SelR"/>
    <property type="match status" value="1"/>
</dbReference>
<sequence length="175" mass="19723">MDKKENLDPELERVAFGKGTEAPFSGKYWNEHKKGTYKCAVCGAMLFASETKFDSGTGWPSFRELINMANVVLKADTSHGMDRTEVSCRNCGAHLGHIFDDLSPFAGQTGQPKKNGKRYCINSVCFIPSLINHSTRIPEFWLQNFVSRSPYLDMTRAPTRFSPKIQKFVKCESVN</sequence>
<dbReference type="EC" id="1.8.4.12" evidence="1"/>
<dbReference type="PANTHER" id="PTHR10173:SF52">
    <property type="entry name" value="METHIONINE-R-SULFOXIDE REDUCTASE B1"/>
    <property type="match status" value="1"/>
</dbReference>
<accession>A0A1G2MGA1</accession>
<gene>
    <name evidence="5" type="ORF">A3C72_03840</name>
</gene>